<dbReference type="EMBL" id="BTPD01000009">
    <property type="protein sequence ID" value="GMQ30420.1"/>
    <property type="molecule type" value="Genomic_DNA"/>
</dbReference>
<name>A0ABQ6PT27_9BACT</name>
<keyword evidence="2" id="KW-1185">Reference proteome</keyword>
<protein>
    <submittedName>
        <fullName evidence="1">Uncharacterized protein</fullName>
    </submittedName>
</protein>
<gene>
    <name evidence="1" type="ORF">Aconfl_30630</name>
</gene>
<dbReference type="Proteomes" id="UP001338309">
    <property type="component" value="Unassembled WGS sequence"/>
</dbReference>
<proteinExistence type="predicted"/>
<comment type="caution">
    <text evidence="1">The sequence shown here is derived from an EMBL/GenBank/DDBJ whole genome shotgun (WGS) entry which is preliminary data.</text>
</comment>
<organism evidence="1 2">
    <name type="scientific">Algoriphagus confluentis</name>
    <dbReference type="NCBI Taxonomy" id="1697556"/>
    <lineage>
        <taxon>Bacteria</taxon>
        <taxon>Pseudomonadati</taxon>
        <taxon>Bacteroidota</taxon>
        <taxon>Cytophagia</taxon>
        <taxon>Cytophagales</taxon>
        <taxon>Cyclobacteriaceae</taxon>
        <taxon>Algoriphagus</taxon>
    </lineage>
</organism>
<sequence length="41" mass="4962">MKIFHFYLNLMLILKPELFEFLPRNRVSDIKKAPDSNRIRG</sequence>
<evidence type="ECO:0000313" key="2">
    <source>
        <dbReference type="Proteomes" id="UP001338309"/>
    </source>
</evidence>
<accession>A0ABQ6PT27</accession>
<reference evidence="1 2" key="1">
    <citation type="submission" date="2023-08" db="EMBL/GenBank/DDBJ databases">
        <title>Draft genome sequence of Algoriphagus confluentis.</title>
        <authorList>
            <person name="Takatani N."/>
            <person name="Hosokawa M."/>
            <person name="Sawabe T."/>
        </authorList>
    </citation>
    <scope>NUCLEOTIDE SEQUENCE [LARGE SCALE GENOMIC DNA]</scope>
    <source>
        <strain evidence="1 2">NBRC 111222</strain>
    </source>
</reference>
<evidence type="ECO:0000313" key="1">
    <source>
        <dbReference type="EMBL" id="GMQ30420.1"/>
    </source>
</evidence>